<evidence type="ECO:0000256" key="12">
    <source>
        <dbReference type="ARBA" id="ARBA00023014"/>
    </source>
</evidence>
<dbReference type="GO" id="GO:0009325">
    <property type="term" value="C:nitrate reductase complex"/>
    <property type="evidence" value="ECO:0007669"/>
    <property type="project" value="InterPro"/>
</dbReference>
<keyword evidence="18" id="KW-1185">Reference proteome</keyword>
<evidence type="ECO:0000256" key="13">
    <source>
        <dbReference type="ARBA" id="ARBA00023136"/>
    </source>
</evidence>
<comment type="catalytic activity">
    <reaction evidence="14">
        <text>nitrate + a quinol = a quinone + nitrite + H2O</text>
        <dbReference type="Rhea" id="RHEA:56144"/>
        <dbReference type="ChEBI" id="CHEBI:15377"/>
        <dbReference type="ChEBI" id="CHEBI:16301"/>
        <dbReference type="ChEBI" id="CHEBI:17632"/>
        <dbReference type="ChEBI" id="CHEBI:24646"/>
        <dbReference type="ChEBI" id="CHEBI:132124"/>
        <dbReference type="EC" id="1.7.5.1"/>
    </reaction>
</comment>
<accession>D7BHF6</accession>
<dbReference type="Pfam" id="PF00384">
    <property type="entry name" value="Molybdopterin"/>
    <property type="match status" value="1"/>
</dbReference>
<dbReference type="RefSeq" id="WP_013156801.1">
    <property type="nucleotide sequence ID" value="NC_014212.1"/>
</dbReference>
<dbReference type="SUPFAM" id="SSF50692">
    <property type="entry name" value="ADC-like"/>
    <property type="match status" value="1"/>
</dbReference>
<protein>
    <recommendedName>
        <fullName evidence="5">nitrate reductase (quinone)</fullName>
        <ecNumber evidence="5">1.7.5.1</ecNumber>
    </recommendedName>
</protein>
<evidence type="ECO:0000256" key="8">
    <source>
        <dbReference type="ARBA" id="ARBA00022505"/>
    </source>
</evidence>
<dbReference type="eggNOG" id="COG5013">
    <property type="taxonomic scope" value="Bacteria"/>
</dbReference>
<evidence type="ECO:0000256" key="2">
    <source>
        <dbReference type="ARBA" id="ARBA00001966"/>
    </source>
</evidence>
<comment type="cofactor">
    <cofactor evidence="1">
        <name>Mo-bis(molybdopterin guanine dinucleotide)</name>
        <dbReference type="ChEBI" id="CHEBI:60539"/>
    </cofactor>
</comment>
<dbReference type="EMBL" id="CP002042">
    <property type="protein sequence ID" value="ADH62194.1"/>
    <property type="molecule type" value="Genomic_DNA"/>
</dbReference>
<evidence type="ECO:0000256" key="6">
    <source>
        <dbReference type="ARBA" id="ARBA00022475"/>
    </source>
</evidence>
<evidence type="ECO:0000259" key="16">
    <source>
        <dbReference type="PROSITE" id="PS51669"/>
    </source>
</evidence>
<keyword evidence="12" id="KW-0411">Iron-sulfur</keyword>
<keyword evidence="13" id="KW-0472">Membrane</keyword>
<dbReference type="HOGENOM" id="CLU_000422_14_1_0"/>
<evidence type="ECO:0000256" key="4">
    <source>
        <dbReference type="ARBA" id="ARBA00010312"/>
    </source>
</evidence>
<dbReference type="PROSITE" id="PS00551">
    <property type="entry name" value="MOLYBDOPTERIN_PROK_1"/>
    <property type="match status" value="1"/>
</dbReference>
<feature type="compositionally biased region" description="Basic and acidic residues" evidence="15">
    <location>
        <begin position="835"/>
        <end position="844"/>
    </location>
</feature>
<evidence type="ECO:0000256" key="5">
    <source>
        <dbReference type="ARBA" id="ARBA00012500"/>
    </source>
</evidence>
<dbReference type="PROSITE" id="PS51669">
    <property type="entry name" value="4FE4S_MOW_BIS_MGD"/>
    <property type="match status" value="1"/>
</dbReference>
<evidence type="ECO:0000256" key="15">
    <source>
        <dbReference type="SAM" id="MobiDB-lite"/>
    </source>
</evidence>
<keyword evidence="10 17" id="KW-0560">Oxidoreductase</keyword>
<dbReference type="SMART" id="SM00926">
    <property type="entry name" value="Molybdop_Fe4S4"/>
    <property type="match status" value="1"/>
</dbReference>
<dbReference type="InterPro" id="IPR006468">
    <property type="entry name" value="NarG"/>
</dbReference>
<dbReference type="Proteomes" id="UP000001916">
    <property type="component" value="Chromosome"/>
</dbReference>
<evidence type="ECO:0000256" key="11">
    <source>
        <dbReference type="ARBA" id="ARBA00023004"/>
    </source>
</evidence>
<dbReference type="SUPFAM" id="SSF53706">
    <property type="entry name" value="Formate dehydrogenase/DMSO reductase, domains 1-3"/>
    <property type="match status" value="1"/>
</dbReference>
<name>D7BHF6_ALLS1</name>
<keyword evidence="8" id="KW-0500">Molybdenum</keyword>
<dbReference type="KEGG" id="msv:Mesil_0250"/>
<dbReference type="CDD" id="cd02776">
    <property type="entry name" value="MopB_CT_Nitrate-R-NarG-like"/>
    <property type="match status" value="1"/>
</dbReference>
<reference evidence="17 18" key="1">
    <citation type="journal article" date="2010" name="Stand. Genomic Sci.">
        <title>Complete genome sequence of Meiothermus silvanus type strain (VI-R2).</title>
        <authorList>
            <person name="Sikorski J."/>
            <person name="Tindall B.J."/>
            <person name="Lowry S."/>
            <person name="Lucas S."/>
            <person name="Nolan M."/>
            <person name="Copeland A."/>
            <person name="Glavina Del Rio T."/>
            <person name="Tice H."/>
            <person name="Cheng J.F."/>
            <person name="Han C."/>
            <person name="Pitluck S."/>
            <person name="Liolios K."/>
            <person name="Ivanova N."/>
            <person name="Mavromatis K."/>
            <person name="Mikhailova N."/>
            <person name="Pati A."/>
            <person name="Goodwin L."/>
            <person name="Chen A."/>
            <person name="Palaniappan K."/>
            <person name="Land M."/>
            <person name="Hauser L."/>
            <person name="Chang Y.J."/>
            <person name="Jeffries C.D."/>
            <person name="Rohde M."/>
            <person name="Goker M."/>
            <person name="Woyke T."/>
            <person name="Bristow J."/>
            <person name="Eisen J.A."/>
            <person name="Markowitz V."/>
            <person name="Hugenholtz P."/>
            <person name="Kyrpides N.C."/>
            <person name="Klenk H.P."/>
            <person name="Lapidus A."/>
        </authorList>
    </citation>
    <scope>NUCLEOTIDE SEQUENCE [LARGE SCALE GENOMIC DNA]</scope>
    <source>
        <strain evidence="18">ATCC 700542 / DSM 9946 / VI-R2</strain>
    </source>
</reference>
<dbReference type="OrthoDB" id="9759518at2"/>
<organism evidence="17 18">
    <name type="scientific">Allomeiothermus silvanus (strain ATCC 700542 / DSM 9946 / NBRC 106475 / NCIMB 13440 / VI-R2)</name>
    <name type="common">Thermus silvanus</name>
    <dbReference type="NCBI Taxonomy" id="526227"/>
    <lineage>
        <taxon>Bacteria</taxon>
        <taxon>Thermotogati</taxon>
        <taxon>Deinococcota</taxon>
        <taxon>Deinococci</taxon>
        <taxon>Thermales</taxon>
        <taxon>Thermaceae</taxon>
        <taxon>Allomeiothermus</taxon>
    </lineage>
</organism>
<sequence>MNQWFKEIEAPTERKWEEFYRNRFTHDKRVRTTHGVNCTGSCSWEVFVKDGIVTWELQATDYPQLESGLPPYEPRGCQRGISFSWYLYSPIRVKYPYGRGALIDLWREARAHHTNPVEAWKSLMGDPEKRKRIQTARGKGGFRRFSWDEALEIIAASLVHTIQEYGPDRIIGFSPIPAMSQISYAAGSRFLSLLGGVVMSFYDWYCDLPNASPEVWGEQTDVHESADWFNARFIAVMGSNLNMTRTPDTHFIAEVRHAGAKLAVFSPDFSQVAKYADWWIPTHPGQDTAFWMAVNHVILKEFYLLRQVPRFTNYLKRYTEAPFLVTVKEGRPSQYLRAGEITAYADEENPAWKLLVWDRGTGAPKMPGGTIGFRWQKQKGKWNLELKDAKTGEDIDPLLSLRDVSDGVELLEFDDFGSEHKVRRGVPVKHLTTKDGKRVTVTTVFDLLMAQFGVDRGLGGAYATGYDDEKAPYTPAWAEAYTGIHRDTIVRFAREWAENGEKTQGKNLIIIGAGANHWYHNNLLYRSGIVALMLTGSVGVNGGGLAHYVGQEKLANQASWGPIAFAGDWKYPSRQQNTPSFHYVHSDQWRYERGYKDYDRTADKKSLSDHTIDHQVRAVRKGWLPFFPQFNKSSLEVVKEAEANGAKTEAEIVAYVVEQLKKGKLEFAVEDPDAPHNWPRVWFIWRGNAIGTSAKGHEYFLKHYLGTHTNAVAEEMANGHISEVRYRKEAPKGKLDLVVDLNFRMDTSALYSDIVLPAATWYEKEDLNTTDMHTFINPLQAAVPPAWESKSDWEIYKAVAAKFSELAREHFQGPVKDLVMIPLQHDTPDELAQPTDKDWKRGETEPVPGKTMPKFRVVERDYARIFDQFTTLGKNIEENGVGMHGLSIEVADFYRELAAKQPRRYGEDVLPSLYEAREVAEAILHLDPVSNGEIAYRAFKDEEKKVGLPLTDLAEPTRGVRIGFKDIVAQPRRMLTSPTWSGLINQGRAYSPYTLNVERLIPWRTLTGRQHFYLDHPNYLAWGEHLPTYKPRPDHTMLMETEKSAAEAQGKLLNYITPHGKWSIHSTYSDNHRMMTLSRGGYPVWLNDKDAEEMGITDNDWVEVFNDNGVFVQRCIVSARIPRGTVFVYHATERTVSVPKSPLRGKRAGMNNSLTRARLKPVLMSGGYAQFTYAFNYWGPVGVNRDTFVYVRRIEEPEW</sequence>
<keyword evidence="11" id="KW-0408">Iron</keyword>
<evidence type="ECO:0000256" key="10">
    <source>
        <dbReference type="ARBA" id="ARBA00023002"/>
    </source>
</evidence>
<dbReference type="InterPro" id="IPR006656">
    <property type="entry name" value="Mopterin_OxRdtase"/>
</dbReference>
<dbReference type="PANTHER" id="PTHR43105:SF2">
    <property type="entry name" value="RESPIRATORY NITRATE REDUCTASE 2 ALPHA CHAIN"/>
    <property type="match status" value="1"/>
</dbReference>
<evidence type="ECO:0000256" key="9">
    <source>
        <dbReference type="ARBA" id="ARBA00022723"/>
    </source>
</evidence>
<evidence type="ECO:0000256" key="7">
    <source>
        <dbReference type="ARBA" id="ARBA00022485"/>
    </source>
</evidence>
<comment type="similarity">
    <text evidence="4">Belongs to the prokaryotic molybdopterin-containing oxidoreductase family.</text>
</comment>
<dbReference type="GO" id="GO:0046872">
    <property type="term" value="F:metal ion binding"/>
    <property type="evidence" value="ECO:0007669"/>
    <property type="project" value="UniProtKB-KW"/>
</dbReference>
<dbReference type="GO" id="GO:0005886">
    <property type="term" value="C:plasma membrane"/>
    <property type="evidence" value="ECO:0007669"/>
    <property type="project" value="UniProtKB-SubCell"/>
</dbReference>
<dbReference type="InterPro" id="IPR006657">
    <property type="entry name" value="MoPterin_dinucl-bd_dom"/>
</dbReference>
<dbReference type="Gene3D" id="3.40.50.12440">
    <property type="match status" value="1"/>
</dbReference>
<feature type="region of interest" description="Disordered" evidence="15">
    <location>
        <begin position="829"/>
        <end position="851"/>
    </location>
</feature>
<dbReference type="InterPro" id="IPR027467">
    <property type="entry name" value="MopterinOxRdtase_cofactor_BS"/>
</dbReference>
<dbReference type="CDD" id="cd02750">
    <property type="entry name" value="MopB_Nitrate-R-NarG-like"/>
    <property type="match status" value="1"/>
</dbReference>
<dbReference type="InterPro" id="IPR050123">
    <property type="entry name" value="Prok_molybdopt-oxidoreductase"/>
</dbReference>
<dbReference type="InterPro" id="IPR006963">
    <property type="entry name" value="Mopterin_OxRdtase_4Fe-4S_dom"/>
</dbReference>
<dbReference type="STRING" id="526227.Mesil_0250"/>
<proteinExistence type="inferred from homology"/>
<keyword evidence="9" id="KW-0479">Metal-binding</keyword>
<evidence type="ECO:0000313" key="17">
    <source>
        <dbReference type="EMBL" id="ADH62194.1"/>
    </source>
</evidence>
<feature type="domain" description="4Fe-4S Mo/W bis-MGD-type" evidence="16">
    <location>
        <begin position="27"/>
        <end position="91"/>
    </location>
</feature>
<comment type="subcellular location">
    <subcellularLocation>
        <location evidence="3">Cell membrane</location>
        <topology evidence="3">Peripheral membrane protein</topology>
    </subcellularLocation>
</comment>
<dbReference type="InterPro" id="IPR037943">
    <property type="entry name" value="MopB_CT_Nitrate-R-NarG-like"/>
</dbReference>
<evidence type="ECO:0000256" key="1">
    <source>
        <dbReference type="ARBA" id="ARBA00001942"/>
    </source>
</evidence>
<keyword evidence="6" id="KW-1003">Cell membrane</keyword>
<dbReference type="GO" id="GO:0042126">
    <property type="term" value="P:nitrate metabolic process"/>
    <property type="evidence" value="ECO:0007669"/>
    <property type="project" value="InterPro"/>
</dbReference>
<gene>
    <name evidence="17" type="ordered locus">Mesil_0250</name>
</gene>
<dbReference type="GO" id="GO:0160182">
    <property type="term" value="F:nitrate reductase (quinone) activity"/>
    <property type="evidence" value="ECO:0007669"/>
    <property type="project" value="UniProtKB-EC"/>
</dbReference>
<comment type="cofactor">
    <cofactor evidence="2">
        <name>[4Fe-4S] cluster</name>
        <dbReference type="ChEBI" id="CHEBI:49883"/>
    </cofactor>
</comment>
<dbReference type="Pfam" id="PF01568">
    <property type="entry name" value="Molydop_binding"/>
    <property type="match status" value="1"/>
</dbReference>
<dbReference type="PANTHER" id="PTHR43105">
    <property type="entry name" value="RESPIRATORY NITRATE REDUCTASE"/>
    <property type="match status" value="1"/>
</dbReference>
<dbReference type="NCBIfam" id="TIGR01580">
    <property type="entry name" value="narG"/>
    <property type="match status" value="1"/>
</dbReference>
<dbReference type="GO" id="GO:0051539">
    <property type="term" value="F:4 iron, 4 sulfur cluster binding"/>
    <property type="evidence" value="ECO:0007669"/>
    <property type="project" value="UniProtKB-KW"/>
</dbReference>
<evidence type="ECO:0000256" key="14">
    <source>
        <dbReference type="ARBA" id="ARBA00048294"/>
    </source>
</evidence>
<dbReference type="InterPro" id="IPR009010">
    <property type="entry name" value="Asp_de-COase-like_dom_sf"/>
</dbReference>
<keyword evidence="7" id="KW-0004">4Fe-4S</keyword>
<evidence type="ECO:0000313" key="18">
    <source>
        <dbReference type="Proteomes" id="UP000001916"/>
    </source>
</evidence>
<dbReference type="AlphaFoldDB" id="D7BHF6"/>
<evidence type="ECO:0000256" key="3">
    <source>
        <dbReference type="ARBA" id="ARBA00004202"/>
    </source>
</evidence>
<dbReference type="EC" id="1.7.5.1" evidence="5"/>
<dbReference type="GO" id="GO:0043546">
    <property type="term" value="F:molybdopterin cofactor binding"/>
    <property type="evidence" value="ECO:0007669"/>
    <property type="project" value="InterPro"/>
</dbReference>